<dbReference type="EMBL" id="OKRB01000081">
    <property type="protein sequence ID" value="SPE19837.1"/>
    <property type="molecule type" value="Genomic_DNA"/>
</dbReference>
<reference evidence="2" key="1">
    <citation type="submission" date="2018-02" db="EMBL/GenBank/DDBJ databases">
        <authorList>
            <person name="Hausmann B."/>
        </authorList>
    </citation>
    <scope>NUCLEOTIDE SEQUENCE [LARGE SCALE GENOMIC DNA]</scope>
    <source>
        <strain evidence="2">Peat soil MAG SbA5</strain>
    </source>
</reference>
<gene>
    <name evidence="1" type="ORF">SBA5_250067</name>
</gene>
<dbReference type="Proteomes" id="UP000239735">
    <property type="component" value="Unassembled WGS sequence"/>
</dbReference>
<accession>A0A2N9L968</accession>
<protein>
    <submittedName>
        <fullName evidence="1">Uncharacterized protein</fullName>
    </submittedName>
</protein>
<evidence type="ECO:0000313" key="2">
    <source>
        <dbReference type="Proteomes" id="UP000239735"/>
    </source>
</evidence>
<proteinExistence type="predicted"/>
<evidence type="ECO:0000313" key="1">
    <source>
        <dbReference type="EMBL" id="SPE19837.1"/>
    </source>
</evidence>
<dbReference type="AlphaFoldDB" id="A0A2N9L968"/>
<sequence length="128" mass="13826">MYCLGWMQKQGRAAGGAERGGDLLRNDAALAHAGDDDAAVRLTAMENHFDGARELPGHGAFEARSKLFERGSLGADQRSRLERVVFLNGTHWFLMVTKRQGTEGLATQGPGKPEALVGLSLPMTWGMT</sequence>
<name>A0A2N9L968_9BACT</name>
<organism evidence="1 2">
    <name type="scientific">Candidatus Sulfuritelmatomonas gaucii</name>
    <dbReference type="NCBI Taxonomy" id="2043161"/>
    <lineage>
        <taxon>Bacteria</taxon>
        <taxon>Pseudomonadati</taxon>
        <taxon>Acidobacteriota</taxon>
        <taxon>Terriglobia</taxon>
        <taxon>Terriglobales</taxon>
        <taxon>Acidobacteriaceae</taxon>
        <taxon>Candidatus Sulfuritelmatomonas</taxon>
    </lineage>
</organism>